<protein>
    <submittedName>
        <fullName evidence="1">Uncharacterized protein</fullName>
    </submittedName>
</protein>
<organism evidence="1">
    <name type="scientific">Siphoviridae sp. ctNs77</name>
    <dbReference type="NCBI Taxonomy" id="2825473"/>
    <lineage>
        <taxon>Viruses</taxon>
        <taxon>Duplodnaviria</taxon>
        <taxon>Heunggongvirae</taxon>
        <taxon>Uroviricota</taxon>
        <taxon>Caudoviricetes</taxon>
    </lineage>
</organism>
<sequence length="35" mass="4129">MKLLRYNVIKPLVTENKAIAISIEITTLNRHHVIW</sequence>
<proteinExistence type="predicted"/>
<name>A0A8S5QI58_9CAUD</name>
<evidence type="ECO:0000313" key="1">
    <source>
        <dbReference type="EMBL" id="DAE18483.1"/>
    </source>
</evidence>
<accession>A0A8S5QI58</accession>
<dbReference type="EMBL" id="BK015656">
    <property type="protein sequence ID" value="DAE18483.1"/>
    <property type="molecule type" value="Genomic_DNA"/>
</dbReference>
<reference evidence="1" key="1">
    <citation type="journal article" date="2021" name="Proc. Natl. Acad. Sci. U.S.A.">
        <title>A Catalog of Tens of Thousands of Viruses from Human Metagenomes Reveals Hidden Associations with Chronic Diseases.</title>
        <authorList>
            <person name="Tisza M.J."/>
            <person name="Buck C.B."/>
        </authorList>
    </citation>
    <scope>NUCLEOTIDE SEQUENCE</scope>
    <source>
        <strain evidence="1">CtNs77</strain>
    </source>
</reference>